<dbReference type="InterPro" id="IPR009072">
    <property type="entry name" value="Histone-fold"/>
</dbReference>
<dbReference type="PROSITE" id="PS50235">
    <property type="entry name" value="USP_3"/>
    <property type="match status" value="1"/>
</dbReference>
<feature type="domain" description="USP" evidence="3">
    <location>
        <begin position="11"/>
        <end position="240"/>
    </location>
</feature>
<dbReference type="PRINTS" id="PR00622">
    <property type="entry name" value="HISTONEH3"/>
</dbReference>
<comment type="caution">
    <text evidence="4">The sequence shown here is derived from an EMBL/GenBank/DDBJ whole genome shotgun (WGS) entry which is preliminary data.</text>
</comment>
<sequence length="396" mass="45490">MEEVQELSRNSGIINIGNSCYAVALLQVLSSFPSFCHALHTHSTIGDCRNAGQQQDAHEFLGRLLDKLALCDVAGFDCNHITTANTNVREFYASFDSDDPYEVLNIKNNWEAYVARESGVVGQVNCDVCQTRQTMNVVNKLLVFPEVFTVFIVRYDDSIEKLDNPVEDEDDQLELEDKDGNLYQRVAVILHQGALMTEGHYIAAVKSRYKWFIYDDSIVRHSSTISGFKEESYLIFYRKVDIHVYSFFFYNLEKLRKREKYRKKREAKKIEVEKQKELRRAKRQSIASLMTLHGQGVEGNINALMLEKRPNYGINALREIHIYQKNCKLLIPLKAFQKVVRQIAEDHGIRRGYGDNLHASEFYLAELFQDSNLCAIHAKRVTLRASPVVYPSGSPN</sequence>
<dbReference type="InterPro" id="IPR007125">
    <property type="entry name" value="H2A/H2B/H3"/>
</dbReference>
<accession>A0ABD3UAM4</accession>
<dbReference type="InterPro" id="IPR050164">
    <property type="entry name" value="Peptidase_C19"/>
</dbReference>
<dbReference type="SUPFAM" id="SSF47113">
    <property type="entry name" value="Histone-fold"/>
    <property type="match status" value="1"/>
</dbReference>
<keyword evidence="5" id="KW-1185">Reference proteome</keyword>
<dbReference type="PANTHER" id="PTHR24006">
    <property type="entry name" value="UBIQUITIN CARBOXYL-TERMINAL HYDROLASE"/>
    <property type="match status" value="1"/>
</dbReference>
<evidence type="ECO:0000313" key="4">
    <source>
        <dbReference type="EMBL" id="KAL3845966.1"/>
    </source>
</evidence>
<organism evidence="4 5">
    <name type="scientific">Penstemon smallii</name>
    <dbReference type="NCBI Taxonomy" id="265156"/>
    <lineage>
        <taxon>Eukaryota</taxon>
        <taxon>Viridiplantae</taxon>
        <taxon>Streptophyta</taxon>
        <taxon>Embryophyta</taxon>
        <taxon>Tracheophyta</taxon>
        <taxon>Spermatophyta</taxon>
        <taxon>Magnoliopsida</taxon>
        <taxon>eudicotyledons</taxon>
        <taxon>Gunneridae</taxon>
        <taxon>Pentapetalae</taxon>
        <taxon>asterids</taxon>
        <taxon>lamiids</taxon>
        <taxon>Lamiales</taxon>
        <taxon>Plantaginaceae</taxon>
        <taxon>Cheloneae</taxon>
        <taxon>Penstemon</taxon>
    </lineage>
</organism>
<dbReference type="InterPro" id="IPR028889">
    <property type="entry name" value="USP"/>
</dbReference>
<protein>
    <recommendedName>
        <fullName evidence="3">USP domain-containing protein</fullName>
    </recommendedName>
</protein>
<keyword evidence="2" id="KW-0007">Acetylation</keyword>
<dbReference type="Pfam" id="PF00125">
    <property type="entry name" value="Histone"/>
    <property type="match status" value="1"/>
</dbReference>
<dbReference type="InterPro" id="IPR001394">
    <property type="entry name" value="Peptidase_C19_UCH"/>
</dbReference>
<gene>
    <name evidence="4" type="ORF">ACJIZ3_003369</name>
</gene>
<comment type="similarity">
    <text evidence="1">Belongs to the histone H3 family.</text>
</comment>
<proteinExistence type="inferred from homology"/>
<dbReference type="Proteomes" id="UP001634393">
    <property type="component" value="Unassembled WGS sequence"/>
</dbReference>
<name>A0ABD3UAM4_9LAMI</name>
<dbReference type="InterPro" id="IPR000164">
    <property type="entry name" value="Histone_H3/CENP-A"/>
</dbReference>
<dbReference type="AlphaFoldDB" id="A0ABD3UAM4"/>
<dbReference type="InterPro" id="IPR038765">
    <property type="entry name" value="Papain-like_cys_pep_sf"/>
</dbReference>
<evidence type="ECO:0000313" key="5">
    <source>
        <dbReference type="Proteomes" id="UP001634393"/>
    </source>
</evidence>
<dbReference type="CDD" id="cd02257">
    <property type="entry name" value="Peptidase_C19"/>
    <property type="match status" value="1"/>
</dbReference>
<dbReference type="EMBL" id="JBJXBP010000002">
    <property type="protein sequence ID" value="KAL3845966.1"/>
    <property type="molecule type" value="Genomic_DNA"/>
</dbReference>
<dbReference type="SUPFAM" id="SSF54001">
    <property type="entry name" value="Cysteine proteinases"/>
    <property type="match status" value="1"/>
</dbReference>
<evidence type="ECO:0000256" key="1">
    <source>
        <dbReference type="ARBA" id="ARBA00010343"/>
    </source>
</evidence>
<dbReference type="Gene3D" id="1.10.20.10">
    <property type="entry name" value="Histone, subunit A"/>
    <property type="match status" value="1"/>
</dbReference>
<dbReference type="Pfam" id="PF00443">
    <property type="entry name" value="UCH"/>
    <property type="match status" value="1"/>
</dbReference>
<dbReference type="Gene3D" id="3.90.70.10">
    <property type="entry name" value="Cysteine proteinases"/>
    <property type="match status" value="2"/>
</dbReference>
<dbReference type="SMART" id="SM00428">
    <property type="entry name" value="H3"/>
    <property type="match status" value="1"/>
</dbReference>
<evidence type="ECO:0000259" key="3">
    <source>
        <dbReference type="PROSITE" id="PS50235"/>
    </source>
</evidence>
<reference evidence="4 5" key="1">
    <citation type="submission" date="2024-12" db="EMBL/GenBank/DDBJ databases">
        <title>The unique morphological basis and parallel evolutionary history of personate flowers in Penstemon.</title>
        <authorList>
            <person name="Depatie T.H."/>
            <person name="Wessinger C.A."/>
        </authorList>
    </citation>
    <scope>NUCLEOTIDE SEQUENCE [LARGE SCALE GENOMIC DNA]</scope>
    <source>
        <strain evidence="4">WTNN_2</strain>
        <tissue evidence="4">Leaf</tissue>
    </source>
</reference>
<evidence type="ECO:0000256" key="2">
    <source>
        <dbReference type="ARBA" id="ARBA00022990"/>
    </source>
</evidence>